<evidence type="ECO:0000313" key="5">
    <source>
        <dbReference type="Proteomes" id="UP000078576"/>
    </source>
</evidence>
<sequence>MSEVTFAKSFLAALDSRPQKLSADHVEDPKNYPARPPYILPKMPKAMSKAVKLAPGQERSVTVHIKSLRNPPLDIRLSSQPLNTSILDLKSSVSSETSIPTDKIKVLHKKKPVSDSKVLKDLLGDDETSVEFSVMVLGGAAAAAGGAKTEEKEPAATAAGGAVAQGLSGEAVLSTDAFWTDLRGFLSQRIRDEKITEELFAKFLSSWDSSR</sequence>
<accession>A0A194VHF2</accession>
<evidence type="ECO:0000313" key="4">
    <source>
        <dbReference type="EMBL" id="KUI63201.1"/>
    </source>
</evidence>
<dbReference type="SUPFAM" id="SSF54236">
    <property type="entry name" value="Ubiquitin-like"/>
    <property type="match status" value="1"/>
</dbReference>
<dbReference type="PROSITE" id="PS50053">
    <property type="entry name" value="UBIQUITIN_2"/>
    <property type="match status" value="1"/>
</dbReference>
<dbReference type="CDD" id="cd17039">
    <property type="entry name" value="Ubl_ubiquitin_like"/>
    <property type="match status" value="1"/>
</dbReference>
<dbReference type="Pfam" id="PF17183">
    <property type="entry name" value="Get5_C"/>
    <property type="match status" value="1"/>
</dbReference>
<dbReference type="EMBL" id="KN714870">
    <property type="protein sequence ID" value="KUI63201.1"/>
    <property type="molecule type" value="Genomic_DNA"/>
</dbReference>
<comment type="subcellular location">
    <subcellularLocation>
        <location evidence="1">Cytoplasm</location>
        <location evidence="1">Cytosol</location>
    </subcellularLocation>
</comment>
<dbReference type="InterPro" id="IPR000626">
    <property type="entry name" value="Ubiquitin-like_dom"/>
</dbReference>
<dbReference type="AlphaFoldDB" id="A0A194VHF2"/>
<dbReference type="InterPro" id="IPR024737">
    <property type="entry name" value="Get5_N"/>
</dbReference>
<dbReference type="OrthoDB" id="5366541at2759"/>
<evidence type="ECO:0000256" key="2">
    <source>
        <dbReference type="ARBA" id="ARBA00022490"/>
    </source>
</evidence>
<gene>
    <name evidence="4" type="ORF">VP1G_10316</name>
</gene>
<protein>
    <recommendedName>
        <fullName evidence="3">Ubiquitin-like domain-containing protein</fullName>
    </recommendedName>
</protein>
<keyword evidence="2" id="KW-0963">Cytoplasm</keyword>
<dbReference type="InterPro" id="IPR049256">
    <property type="entry name" value="Get5_C"/>
</dbReference>
<dbReference type="GO" id="GO:0005829">
    <property type="term" value="C:cytosol"/>
    <property type="evidence" value="ECO:0007669"/>
    <property type="project" value="UniProtKB-SubCell"/>
</dbReference>
<dbReference type="InterPro" id="IPR029071">
    <property type="entry name" value="Ubiquitin-like_domsf"/>
</dbReference>
<evidence type="ECO:0000256" key="1">
    <source>
        <dbReference type="ARBA" id="ARBA00004514"/>
    </source>
</evidence>
<keyword evidence="5" id="KW-1185">Reference proteome</keyword>
<evidence type="ECO:0000259" key="3">
    <source>
        <dbReference type="PROSITE" id="PS50053"/>
    </source>
</evidence>
<feature type="domain" description="Ubiquitin-like" evidence="3">
    <location>
        <begin position="61"/>
        <end position="139"/>
    </location>
</feature>
<dbReference type="GO" id="GO:0006620">
    <property type="term" value="P:post-translational protein targeting to endoplasmic reticulum membrane"/>
    <property type="evidence" value="ECO:0007669"/>
    <property type="project" value="InterPro"/>
</dbReference>
<proteinExistence type="predicted"/>
<organism evidence="4 5">
    <name type="scientific">Cytospora mali</name>
    <name type="common">Apple Valsa canker fungus</name>
    <name type="synonym">Valsa mali</name>
    <dbReference type="NCBI Taxonomy" id="578113"/>
    <lineage>
        <taxon>Eukaryota</taxon>
        <taxon>Fungi</taxon>
        <taxon>Dikarya</taxon>
        <taxon>Ascomycota</taxon>
        <taxon>Pezizomycotina</taxon>
        <taxon>Sordariomycetes</taxon>
        <taxon>Sordariomycetidae</taxon>
        <taxon>Diaporthales</taxon>
        <taxon>Cytosporaceae</taxon>
        <taxon>Cytospora</taxon>
    </lineage>
</organism>
<name>A0A194VHF2_CYTMA</name>
<dbReference type="PANTHER" id="PTHR46555">
    <property type="entry name" value="UBIQUITIN-LIKE PROTEIN 4A"/>
    <property type="match status" value="1"/>
</dbReference>
<dbReference type="Gene3D" id="3.10.20.90">
    <property type="entry name" value="Phosphatidylinositol 3-kinase Catalytic Subunit, Chain A, domain 1"/>
    <property type="match status" value="1"/>
</dbReference>
<dbReference type="Pfam" id="PF12754">
    <property type="entry name" value="Get5_N"/>
    <property type="match status" value="1"/>
</dbReference>
<dbReference type="InterPro" id="IPR047154">
    <property type="entry name" value="UBL4A-like"/>
</dbReference>
<dbReference type="Proteomes" id="UP000078576">
    <property type="component" value="Unassembled WGS sequence"/>
</dbReference>
<reference evidence="5" key="1">
    <citation type="submission" date="2014-12" db="EMBL/GenBank/DDBJ databases">
        <title>Genome Sequence of Valsa Canker Pathogens Uncovers a Specific Adaption of Colonization on Woody Bark.</title>
        <authorList>
            <person name="Yin Z."/>
            <person name="Liu H."/>
            <person name="Gao X."/>
            <person name="Li Z."/>
            <person name="Song N."/>
            <person name="Ke X."/>
            <person name="Dai Q."/>
            <person name="Wu Y."/>
            <person name="Sun Y."/>
            <person name="Xu J.-R."/>
            <person name="Kang Z.K."/>
            <person name="Wang L."/>
            <person name="Huang L."/>
        </authorList>
    </citation>
    <scope>NUCLEOTIDE SEQUENCE [LARGE SCALE GENOMIC DNA]</scope>
    <source>
        <strain evidence="5">SXYL134</strain>
    </source>
</reference>
<dbReference type="PANTHER" id="PTHR46555:SF1">
    <property type="entry name" value="UBIQUITIN-LIKE PROTEIN 4A"/>
    <property type="match status" value="1"/>
</dbReference>
<dbReference type="Gene3D" id="1.10.286.70">
    <property type="entry name" value="Get5 dimerization domain"/>
    <property type="match status" value="1"/>
</dbReference>
<dbReference type="STRING" id="694573.A0A194VHF2"/>